<comment type="subcellular location">
    <subcellularLocation>
        <location evidence="2">Cell membrane</location>
        <topology evidence="2">Single-pass type II membrane protein</topology>
    </subcellularLocation>
</comment>
<proteinExistence type="inferred from homology"/>
<dbReference type="PANTHER" id="PTHR11533">
    <property type="entry name" value="PROTEASE M1 ZINC METALLOPROTEASE"/>
    <property type="match status" value="1"/>
</dbReference>
<evidence type="ECO:0000259" key="20">
    <source>
        <dbReference type="Pfam" id="PF01433"/>
    </source>
</evidence>
<evidence type="ECO:0000256" key="10">
    <source>
        <dbReference type="ARBA" id="ARBA00022801"/>
    </source>
</evidence>
<evidence type="ECO:0000256" key="19">
    <source>
        <dbReference type="RuleBase" id="RU364040"/>
    </source>
</evidence>
<keyword evidence="11 19" id="KW-0862">Zinc</keyword>
<keyword evidence="18" id="KW-0325">Glycoprotein</keyword>
<name>A0ABQ9FL30_TEGGR</name>
<evidence type="ECO:0000256" key="1">
    <source>
        <dbReference type="ARBA" id="ARBA00001703"/>
    </source>
</evidence>
<keyword evidence="6" id="KW-1003">Cell membrane</keyword>
<evidence type="ECO:0000313" key="23">
    <source>
        <dbReference type="EMBL" id="KAJ8317988.1"/>
    </source>
</evidence>
<keyword evidence="14 19" id="KW-1133">Transmembrane helix</keyword>
<keyword evidence="10 19" id="KW-0378">Hydrolase</keyword>
<evidence type="ECO:0000256" key="15">
    <source>
        <dbReference type="ARBA" id="ARBA00023049"/>
    </source>
</evidence>
<reference evidence="23 24" key="1">
    <citation type="submission" date="2022-12" db="EMBL/GenBank/DDBJ databases">
        <title>Chromosome-level genome of Tegillarca granosa.</title>
        <authorList>
            <person name="Kim J."/>
        </authorList>
    </citation>
    <scope>NUCLEOTIDE SEQUENCE [LARGE SCALE GENOMIC DNA]</scope>
    <source>
        <strain evidence="23">Teg-2019</strain>
        <tissue evidence="23">Adductor muscle</tissue>
    </source>
</reference>
<dbReference type="Gene3D" id="1.10.390.10">
    <property type="entry name" value="Neutral Protease Domain 2"/>
    <property type="match status" value="1"/>
</dbReference>
<dbReference type="Pfam" id="PF11838">
    <property type="entry name" value="ERAP1_C"/>
    <property type="match status" value="2"/>
</dbReference>
<dbReference type="Gene3D" id="1.25.50.20">
    <property type="match status" value="2"/>
</dbReference>
<dbReference type="InterPro" id="IPR034016">
    <property type="entry name" value="M1_APN-typ"/>
</dbReference>
<evidence type="ECO:0000256" key="14">
    <source>
        <dbReference type="ARBA" id="ARBA00022989"/>
    </source>
</evidence>
<dbReference type="EMBL" id="JARBDR010000214">
    <property type="protein sequence ID" value="KAJ8317988.1"/>
    <property type="molecule type" value="Genomic_DNA"/>
</dbReference>
<comment type="caution">
    <text evidence="23">The sequence shown here is derived from an EMBL/GenBank/DDBJ whole genome shotgun (WGS) entry which is preliminary data.</text>
</comment>
<evidence type="ECO:0000256" key="2">
    <source>
        <dbReference type="ARBA" id="ARBA00004401"/>
    </source>
</evidence>
<dbReference type="SUPFAM" id="SSF63737">
    <property type="entry name" value="Leukotriene A4 hydrolase N-terminal domain"/>
    <property type="match status" value="1"/>
</dbReference>
<evidence type="ECO:0000259" key="22">
    <source>
        <dbReference type="Pfam" id="PF17900"/>
    </source>
</evidence>
<evidence type="ECO:0000256" key="18">
    <source>
        <dbReference type="ARBA" id="ARBA00023180"/>
    </source>
</evidence>
<dbReference type="Pfam" id="PF01433">
    <property type="entry name" value="Peptidase_M1"/>
    <property type="match status" value="1"/>
</dbReference>
<sequence length="780" mass="90516">MGTQGNKRLIYFLVFLLIIVPVIVGVVVWHLTRQNCKEGTTVKSTTNPAIYGTEPWTNLRLPKSLMPVHYDITLFPDFYDGNGWFYGNESIELKVKQQTTFIMIHFYYMNITKTELRKNGTNEIIKIKRTFPYKENQFWVIETEEPMRAGLGIVLDLQFDGSLTRAIVGLYKSTYVNSITKERRYLAASKFEPVSARRAFPCFDEPNIKAEYTVRLVHKQEYTALSNMPDMHTSVWQHDPHFKITTFQRSVKMSTYLVCFIVCDFEYLNMIAIPDFVSGAMEHWGLITYRETAMLFDPREASSANKQRVAVVVAHELAHQWFGNIVTMDWWDDLWLNEGFASFMEYFGANKSEPDWEMLSQFLTEDVQPVMITDAGVSSHPIVVDVTNPSQINEVFDSISYSKGSAVIRMLESIMGKQKFFKGIEAYLKAFAWGNAKTENLWNKLGNIEDGLSVRDVMDTWTRQMGLPYINIVFDSKLNKATATQKRFLADKTTKFNENRSPYRYKWYVLLDYITSSSETGKVWIKKQETITFDIPVNPIINKNAWIKFNREQTGFYRVNYPDDVWRNFASELNKNPEIMKDTDKSGLINDALNLARGGYLSYDIALEITTFLDKEYGYLPWKSAIEGLEYIEKMLMGSASWKSHDSEAADWDTMMKRYISATVPQEKIKLLYGMAQTKNIQLLHRYVDYAKNESLIRSQDFFSVLQYIAGNPVGTSIVWNWIRSNWDYLISRKYPEAGSGARGREQALESIKRNIIWVKKNKQIINDWICVCFDQSIFS</sequence>
<dbReference type="InterPro" id="IPR014782">
    <property type="entry name" value="Peptidase_M1_dom"/>
</dbReference>
<accession>A0ABQ9FL30</accession>
<comment type="cofactor">
    <cofactor evidence="19">
        <name>Zn(2+)</name>
        <dbReference type="ChEBI" id="CHEBI:29105"/>
    </cofactor>
    <text evidence="19">Binds 1 zinc ion per subunit.</text>
</comment>
<protein>
    <recommendedName>
        <fullName evidence="19">Aminopeptidase</fullName>
        <ecNumber evidence="19">3.4.11.-</ecNumber>
    </recommendedName>
</protein>
<dbReference type="Pfam" id="PF17900">
    <property type="entry name" value="Peptidase_M1_N"/>
    <property type="match status" value="1"/>
</dbReference>
<dbReference type="Gene3D" id="2.60.40.1910">
    <property type="match status" value="1"/>
</dbReference>
<dbReference type="InterPro" id="IPR024571">
    <property type="entry name" value="ERAP1-like_C_dom"/>
</dbReference>
<dbReference type="CDD" id="cd09601">
    <property type="entry name" value="M1_APN-Q_like"/>
    <property type="match status" value="1"/>
</dbReference>
<dbReference type="Proteomes" id="UP001217089">
    <property type="component" value="Unassembled WGS sequence"/>
</dbReference>
<comment type="catalytic activity">
    <reaction evidence="1">
        <text>Release of N-terminal glutamate (and to a lesser extent aspartate) from a peptide.</text>
        <dbReference type="EC" id="3.4.11.7"/>
    </reaction>
</comment>
<keyword evidence="9 19" id="KW-0479">Metal-binding</keyword>
<evidence type="ECO:0000256" key="9">
    <source>
        <dbReference type="ARBA" id="ARBA00022723"/>
    </source>
</evidence>
<evidence type="ECO:0000256" key="6">
    <source>
        <dbReference type="ARBA" id="ARBA00022475"/>
    </source>
</evidence>
<feature type="domain" description="ERAP1-like C-terminal" evidence="21">
    <location>
        <begin position="546"/>
        <end position="640"/>
    </location>
</feature>
<feature type="domain" description="ERAP1-like C-terminal" evidence="21">
    <location>
        <begin position="648"/>
        <end position="736"/>
    </location>
</feature>
<keyword evidence="24" id="KW-1185">Reference proteome</keyword>
<dbReference type="InterPro" id="IPR045357">
    <property type="entry name" value="Aminopeptidase_N-like_N"/>
</dbReference>
<evidence type="ECO:0000256" key="16">
    <source>
        <dbReference type="ARBA" id="ARBA00023136"/>
    </source>
</evidence>
<comment type="subunit">
    <text evidence="4">Homodimer; disulfide-linked.</text>
</comment>
<dbReference type="InterPro" id="IPR001930">
    <property type="entry name" value="Peptidase_M1"/>
</dbReference>
<dbReference type="InterPro" id="IPR042097">
    <property type="entry name" value="Aminopeptidase_N-like_N_sf"/>
</dbReference>
<evidence type="ECO:0000256" key="12">
    <source>
        <dbReference type="ARBA" id="ARBA00022837"/>
    </source>
</evidence>
<evidence type="ECO:0000256" key="13">
    <source>
        <dbReference type="ARBA" id="ARBA00022968"/>
    </source>
</evidence>
<dbReference type="EC" id="3.4.11.-" evidence="19"/>
<evidence type="ECO:0000313" key="24">
    <source>
        <dbReference type="Proteomes" id="UP001217089"/>
    </source>
</evidence>
<keyword evidence="13" id="KW-0735">Signal-anchor</keyword>
<keyword evidence="16 19" id="KW-0472">Membrane</keyword>
<feature type="domain" description="Aminopeptidase N-like N-terminal" evidence="22">
    <location>
        <begin position="67"/>
        <end position="257"/>
    </location>
</feature>
<keyword evidence="15 19" id="KW-0482">Metalloprotease</keyword>
<keyword evidence="17" id="KW-1015">Disulfide bond</keyword>
<evidence type="ECO:0000256" key="17">
    <source>
        <dbReference type="ARBA" id="ARBA00023157"/>
    </source>
</evidence>
<keyword evidence="5 19" id="KW-0031">Aminopeptidase</keyword>
<feature type="transmembrane region" description="Helical" evidence="19">
    <location>
        <begin position="9"/>
        <end position="31"/>
    </location>
</feature>
<evidence type="ECO:0000259" key="21">
    <source>
        <dbReference type="Pfam" id="PF11838"/>
    </source>
</evidence>
<organism evidence="23 24">
    <name type="scientific">Tegillarca granosa</name>
    <name type="common">Malaysian cockle</name>
    <name type="synonym">Anadara granosa</name>
    <dbReference type="NCBI Taxonomy" id="220873"/>
    <lineage>
        <taxon>Eukaryota</taxon>
        <taxon>Metazoa</taxon>
        <taxon>Spiralia</taxon>
        <taxon>Lophotrochozoa</taxon>
        <taxon>Mollusca</taxon>
        <taxon>Bivalvia</taxon>
        <taxon>Autobranchia</taxon>
        <taxon>Pteriomorphia</taxon>
        <taxon>Arcoida</taxon>
        <taxon>Arcoidea</taxon>
        <taxon>Arcidae</taxon>
        <taxon>Tegillarca</taxon>
    </lineage>
</organism>
<dbReference type="InterPro" id="IPR050344">
    <property type="entry name" value="Peptidase_M1_aminopeptidases"/>
</dbReference>
<gene>
    <name evidence="23" type="ORF">KUTeg_003079</name>
</gene>
<keyword evidence="8 19" id="KW-0812">Transmembrane</keyword>
<evidence type="ECO:0000256" key="4">
    <source>
        <dbReference type="ARBA" id="ARBA00011748"/>
    </source>
</evidence>
<evidence type="ECO:0000256" key="3">
    <source>
        <dbReference type="ARBA" id="ARBA00010136"/>
    </source>
</evidence>
<keyword evidence="7 19" id="KW-0645">Protease</keyword>
<dbReference type="Gene3D" id="2.60.40.1730">
    <property type="entry name" value="tricorn interacting facor f3 domain"/>
    <property type="match status" value="1"/>
</dbReference>
<comment type="similarity">
    <text evidence="3 19">Belongs to the peptidase M1 family.</text>
</comment>
<feature type="domain" description="Peptidase M1 membrane alanine aminopeptidase" evidence="20">
    <location>
        <begin position="265"/>
        <end position="461"/>
    </location>
</feature>
<evidence type="ECO:0000256" key="7">
    <source>
        <dbReference type="ARBA" id="ARBA00022670"/>
    </source>
</evidence>
<dbReference type="SUPFAM" id="SSF55486">
    <property type="entry name" value="Metalloproteases ('zincins'), catalytic domain"/>
    <property type="match status" value="1"/>
</dbReference>
<evidence type="ECO:0000256" key="5">
    <source>
        <dbReference type="ARBA" id="ARBA00022438"/>
    </source>
</evidence>
<dbReference type="PANTHER" id="PTHR11533:SF276">
    <property type="entry name" value="GLUTAMYL AMINOPEPTIDASE"/>
    <property type="match status" value="1"/>
</dbReference>
<dbReference type="PRINTS" id="PR00756">
    <property type="entry name" value="ALADIPTASE"/>
</dbReference>
<dbReference type="InterPro" id="IPR027268">
    <property type="entry name" value="Peptidase_M4/M1_CTD_sf"/>
</dbReference>
<evidence type="ECO:0000256" key="11">
    <source>
        <dbReference type="ARBA" id="ARBA00022833"/>
    </source>
</evidence>
<keyword evidence="12" id="KW-0106">Calcium</keyword>
<evidence type="ECO:0000256" key="8">
    <source>
        <dbReference type="ARBA" id="ARBA00022692"/>
    </source>
</evidence>